<keyword evidence="3" id="KW-0547">Nucleotide-binding</keyword>
<keyword evidence="1" id="KW-0723">Serine/threonine-protein kinase</keyword>
<gene>
    <name evidence="7" type="ORF">RB653_005728</name>
</gene>
<dbReference type="FunFam" id="1.10.510.10:FF:000624">
    <property type="entry name" value="Mitogen-activated protein kinase"/>
    <property type="match status" value="1"/>
</dbReference>
<dbReference type="PROSITE" id="PS50011">
    <property type="entry name" value="PROTEIN_KINASE_DOM"/>
    <property type="match status" value="1"/>
</dbReference>
<dbReference type="GO" id="GO:0005524">
    <property type="term" value="F:ATP binding"/>
    <property type="evidence" value="ECO:0007669"/>
    <property type="project" value="UniProtKB-KW"/>
</dbReference>
<keyword evidence="2" id="KW-0808">Transferase</keyword>
<evidence type="ECO:0000256" key="3">
    <source>
        <dbReference type="ARBA" id="ARBA00022741"/>
    </source>
</evidence>
<sequence>MNNMEIKDIIINSSLMLPPPTILTRNNRDDLTFYSFKGKSISVPRKQRVTKKTIYTCDINGTIFQTFNMHTNRLLIIKKISILQFKNHLQGRMMLRNCYYQRFFDHHPFVSGFKVSKRKSLNFQKEKLSKSPIDDGTDLYFEFDQSDFTLYQMLRFDQVTTRYESPYIMFQLLTTINYIHSSSVIHRSLDPKTIAVDKEYKIKLFDFSFSISTDYPTDIFFKDYDETPWPYRSPETIIMLKEFSFSCDVWSIGVIFAELILGQQLFRGENRQSLLIEISELIGTPTYDECKESTNSLARNFILNIPLKSRHGGIKRRIPNATQEEIELLEGMLCWNPNKRWTIDRIIRHPYFKTYNHIEQYKCGKKFSLGSPFDFHRLNAKEIKKIIEEDFVSQP</sequence>
<dbReference type="GO" id="GO:0004674">
    <property type="term" value="F:protein serine/threonine kinase activity"/>
    <property type="evidence" value="ECO:0007669"/>
    <property type="project" value="UniProtKB-KW"/>
</dbReference>
<dbReference type="InterPro" id="IPR000719">
    <property type="entry name" value="Prot_kinase_dom"/>
</dbReference>
<evidence type="ECO:0000313" key="7">
    <source>
        <dbReference type="EMBL" id="KAK5584121.1"/>
    </source>
</evidence>
<reference evidence="7 8" key="1">
    <citation type="submission" date="2023-11" db="EMBL/GenBank/DDBJ databases">
        <title>Dfirmibasis_genome.</title>
        <authorList>
            <person name="Edelbroek B."/>
            <person name="Kjellin J."/>
            <person name="Jerlstrom-Hultqvist J."/>
            <person name="Soderbom F."/>
        </authorList>
    </citation>
    <scope>NUCLEOTIDE SEQUENCE [LARGE SCALE GENOMIC DNA]</scope>
    <source>
        <strain evidence="7 8">TNS-C-14</strain>
    </source>
</reference>
<dbReference type="InterPro" id="IPR050117">
    <property type="entry name" value="MAPK"/>
</dbReference>
<evidence type="ECO:0000313" key="8">
    <source>
        <dbReference type="Proteomes" id="UP001344447"/>
    </source>
</evidence>
<evidence type="ECO:0000256" key="4">
    <source>
        <dbReference type="ARBA" id="ARBA00022777"/>
    </source>
</evidence>
<organism evidence="7 8">
    <name type="scientific">Dictyostelium firmibasis</name>
    <dbReference type="NCBI Taxonomy" id="79012"/>
    <lineage>
        <taxon>Eukaryota</taxon>
        <taxon>Amoebozoa</taxon>
        <taxon>Evosea</taxon>
        <taxon>Eumycetozoa</taxon>
        <taxon>Dictyostelia</taxon>
        <taxon>Dictyosteliales</taxon>
        <taxon>Dictyosteliaceae</taxon>
        <taxon>Dictyostelium</taxon>
    </lineage>
</organism>
<dbReference type="SMART" id="SM00220">
    <property type="entry name" value="S_TKc"/>
    <property type="match status" value="1"/>
</dbReference>
<dbReference type="InterPro" id="IPR011009">
    <property type="entry name" value="Kinase-like_dom_sf"/>
</dbReference>
<feature type="domain" description="Protein kinase" evidence="6">
    <location>
        <begin position="49"/>
        <end position="352"/>
    </location>
</feature>
<dbReference type="EMBL" id="JAVFKY010000001">
    <property type="protein sequence ID" value="KAK5584121.1"/>
    <property type="molecule type" value="Genomic_DNA"/>
</dbReference>
<dbReference type="AlphaFoldDB" id="A0AAN7YZI7"/>
<dbReference type="SUPFAM" id="SSF56112">
    <property type="entry name" value="Protein kinase-like (PK-like)"/>
    <property type="match status" value="1"/>
</dbReference>
<dbReference type="Proteomes" id="UP001344447">
    <property type="component" value="Unassembled WGS sequence"/>
</dbReference>
<keyword evidence="4" id="KW-0418">Kinase</keyword>
<evidence type="ECO:0000259" key="6">
    <source>
        <dbReference type="PROSITE" id="PS50011"/>
    </source>
</evidence>
<dbReference type="Pfam" id="PF00069">
    <property type="entry name" value="Pkinase"/>
    <property type="match status" value="1"/>
</dbReference>
<comment type="caution">
    <text evidence="7">The sequence shown here is derived from an EMBL/GenBank/DDBJ whole genome shotgun (WGS) entry which is preliminary data.</text>
</comment>
<keyword evidence="5" id="KW-0067">ATP-binding</keyword>
<keyword evidence="8" id="KW-1185">Reference proteome</keyword>
<dbReference type="PANTHER" id="PTHR24055">
    <property type="entry name" value="MITOGEN-ACTIVATED PROTEIN KINASE"/>
    <property type="match status" value="1"/>
</dbReference>
<evidence type="ECO:0000256" key="5">
    <source>
        <dbReference type="ARBA" id="ARBA00022840"/>
    </source>
</evidence>
<name>A0AAN7YZI7_9MYCE</name>
<protein>
    <recommendedName>
        <fullName evidence="6">Protein kinase domain-containing protein</fullName>
    </recommendedName>
</protein>
<evidence type="ECO:0000256" key="1">
    <source>
        <dbReference type="ARBA" id="ARBA00022527"/>
    </source>
</evidence>
<accession>A0AAN7YZI7</accession>
<dbReference type="Gene3D" id="1.10.510.10">
    <property type="entry name" value="Transferase(Phosphotransferase) domain 1"/>
    <property type="match status" value="1"/>
</dbReference>
<evidence type="ECO:0000256" key="2">
    <source>
        <dbReference type="ARBA" id="ARBA00022679"/>
    </source>
</evidence>
<dbReference type="Gene3D" id="3.30.200.20">
    <property type="entry name" value="Phosphorylase Kinase, domain 1"/>
    <property type="match status" value="1"/>
</dbReference>
<proteinExistence type="predicted"/>